<reference evidence="1 2" key="1">
    <citation type="submission" date="2017-07" db="EMBL/GenBank/DDBJ databases">
        <title>Genome Sequence of Arenibacter algicola Strain SMS7 Isolated from a culture of the Diatom Skeletonema marinoi.</title>
        <authorList>
            <person name="Topel M."/>
            <person name="Pinder M.I.M."/>
            <person name="Johansson O.N."/>
            <person name="Kourtchenko O."/>
            <person name="Godhe A."/>
            <person name="Clarke A.K."/>
        </authorList>
    </citation>
    <scope>NUCLEOTIDE SEQUENCE [LARGE SCALE GENOMIC DNA]</scope>
    <source>
        <strain evidence="1 2">SMS7</strain>
    </source>
</reference>
<organism evidence="1 2">
    <name type="scientific">Arenibacter algicola</name>
    <dbReference type="NCBI Taxonomy" id="616991"/>
    <lineage>
        <taxon>Bacteria</taxon>
        <taxon>Pseudomonadati</taxon>
        <taxon>Bacteroidota</taxon>
        <taxon>Flavobacteriia</taxon>
        <taxon>Flavobacteriales</taxon>
        <taxon>Flavobacteriaceae</taxon>
        <taxon>Arenibacter</taxon>
    </lineage>
</organism>
<dbReference type="EMBL" id="CP022515">
    <property type="protein sequence ID" value="ASO04793.1"/>
    <property type="molecule type" value="Genomic_DNA"/>
</dbReference>
<sequence>MYAFFDKSFFDIHAQAPAEVAQIFHYNPPHADTHLPVRSGSLSVSVLHDTLGASQKHKRRKCR</sequence>
<name>A0A221UU39_9FLAO</name>
<evidence type="ECO:0000313" key="2">
    <source>
        <dbReference type="Proteomes" id="UP000204551"/>
    </source>
</evidence>
<proteinExistence type="predicted"/>
<dbReference type="KEGG" id="aalg:AREALGSMS7_01320"/>
<gene>
    <name evidence="1" type="ORF">AREALGSMS7_01320</name>
</gene>
<dbReference type="AlphaFoldDB" id="A0A221UU39"/>
<dbReference type="Proteomes" id="UP000204551">
    <property type="component" value="Chromosome"/>
</dbReference>
<evidence type="ECO:0000313" key="1">
    <source>
        <dbReference type="EMBL" id="ASO04793.1"/>
    </source>
</evidence>
<protein>
    <submittedName>
        <fullName evidence="1">Uncharacterized protein</fullName>
    </submittedName>
</protein>
<accession>A0A221UU39</accession>